<keyword evidence="2" id="KW-1185">Reference proteome</keyword>
<name>A0A9W6GSL3_9HYPH</name>
<protein>
    <submittedName>
        <fullName evidence="1">Uncharacterized protein</fullName>
    </submittedName>
</protein>
<evidence type="ECO:0000313" key="1">
    <source>
        <dbReference type="EMBL" id="GLI92323.1"/>
    </source>
</evidence>
<gene>
    <name evidence="1" type="ORF">LMG27198_13150</name>
</gene>
<comment type="caution">
    <text evidence="1">The sequence shown here is derived from an EMBL/GenBank/DDBJ whole genome shotgun (WGS) entry which is preliminary data.</text>
</comment>
<sequence>MTGSQGKADGETVAVHHDIYLGAQSSTRTANGVIRAPIATRFDKLARNFLAAVALASIRLWARYYECTT</sequence>
<accession>A0A9W6GSL3</accession>
<dbReference type="AlphaFoldDB" id="A0A9W6GSL3"/>
<reference evidence="1" key="1">
    <citation type="journal article" date="2023" name="Int. J. Syst. Evol. Microbiol.">
        <title>Methylocystis iwaonis sp. nov., a type II methane-oxidizing bacterium from surface soil of a rice paddy field in Japan, and emended description of the genus Methylocystis (ex Whittenbury et al. 1970) Bowman et al. 1993.</title>
        <authorList>
            <person name="Kaise H."/>
            <person name="Sawadogo J.B."/>
            <person name="Alam M.S."/>
            <person name="Ueno C."/>
            <person name="Dianou D."/>
            <person name="Shinjo R."/>
            <person name="Asakawa S."/>
        </authorList>
    </citation>
    <scope>NUCLEOTIDE SEQUENCE</scope>
    <source>
        <strain evidence="1">LMG27198</strain>
    </source>
</reference>
<proteinExistence type="predicted"/>
<dbReference type="EMBL" id="BSEC01000001">
    <property type="protein sequence ID" value="GLI92323.1"/>
    <property type="molecule type" value="Genomic_DNA"/>
</dbReference>
<evidence type="ECO:0000313" key="2">
    <source>
        <dbReference type="Proteomes" id="UP001144323"/>
    </source>
</evidence>
<organism evidence="1 2">
    <name type="scientific">Methylocystis echinoides</name>
    <dbReference type="NCBI Taxonomy" id="29468"/>
    <lineage>
        <taxon>Bacteria</taxon>
        <taxon>Pseudomonadati</taxon>
        <taxon>Pseudomonadota</taxon>
        <taxon>Alphaproteobacteria</taxon>
        <taxon>Hyphomicrobiales</taxon>
        <taxon>Methylocystaceae</taxon>
        <taxon>Methylocystis</taxon>
    </lineage>
</organism>
<dbReference type="Proteomes" id="UP001144323">
    <property type="component" value="Unassembled WGS sequence"/>
</dbReference>